<keyword evidence="2" id="KW-0812">Transmembrane</keyword>
<name>A0ABR2ZNC3_9AGAR</name>
<protein>
    <submittedName>
        <fullName evidence="4">Uncharacterized protein</fullName>
    </submittedName>
</protein>
<feature type="transmembrane region" description="Helical" evidence="2">
    <location>
        <begin position="207"/>
        <end position="229"/>
    </location>
</feature>
<evidence type="ECO:0000256" key="1">
    <source>
        <dbReference type="SAM" id="MobiDB-lite"/>
    </source>
</evidence>
<comment type="caution">
    <text evidence="4">The sequence shown here is derived from an EMBL/GenBank/DDBJ whole genome shotgun (WGS) entry which is preliminary data.</text>
</comment>
<organism evidence="4 5">
    <name type="scientific">Marasmius tenuissimus</name>
    <dbReference type="NCBI Taxonomy" id="585030"/>
    <lineage>
        <taxon>Eukaryota</taxon>
        <taxon>Fungi</taxon>
        <taxon>Dikarya</taxon>
        <taxon>Basidiomycota</taxon>
        <taxon>Agaricomycotina</taxon>
        <taxon>Agaricomycetes</taxon>
        <taxon>Agaricomycetidae</taxon>
        <taxon>Agaricales</taxon>
        <taxon>Marasmiineae</taxon>
        <taxon>Marasmiaceae</taxon>
        <taxon>Marasmius</taxon>
    </lineage>
</organism>
<reference evidence="4 5" key="1">
    <citation type="submission" date="2024-05" db="EMBL/GenBank/DDBJ databases">
        <title>A draft genome resource for the thread blight pathogen Marasmius tenuissimus strain MS-2.</title>
        <authorList>
            <person name="Yulfo-Soto G.E."/>
            <person name="Baruah I.K."/>
            <person name="Amoako-Attah I."/>
            <person name="Bukari Y."/>
            <person name="Meinhardt L.W."/>
            <person name="Bailey B.A."/>
            <person name="Cohen S.P."/>
        </authorList>
    </citation>
    <scope>NUCLEOTIDE SEQUENCE [LARGE SCALE GENOMIC DNA]</scope>
    <source>
        <strain evidence="4 5">MS-2</strain>
    </source>
</reference>
<dbReference type="EMBL" id="JBBXMP010000099">
    <property type="protein sequence ID" value="KAL0062689.1"/>
    <property type="molecule type" value="Genomic_DNA"/>
</dbReference>
<gene>
    <name evidence="4" type="ORF">AAF712_010453</name>
</gene>
<keyword evidence="2" id="KW-0472">Membrane</keyword>
<sequence>MLILRIFFCTLFAWLFSPFNPLAKVVTRYIDDSYGDLTTDFKPRYYPADSKVWQGQNCDSDQRCNIVFDTQQSHNGTYTAATYQTNMTNMGFSLWFQGTSISVYFILAGDDYVAGTITSTECDFILDGYLEKSYAWHEPLDQGTSEYNVEVFKKEGLKDRLHFLDVETGKKTYQVYIAFDYAIYTVEELDEDNPNRTDSSKDTPTGAIVGSAIGGLALTGGTLLVFFVYRKRRNGVAKHVDGSGTNIRVVRFMAHSKTLGSHQTGNTSNFRSGHNPVASAPRVVVAQVNSSIDITASHPVDSRHNAGDTTSGLEALSTGVDS</sequence>
<keyword evidence="3" id="KW-0732">Signal</keyword>
<evidence type="ECO:0000313" key="4">
    <source>
        <dbReference type="EMBL" id="KAL0062689.1"/>
    </source>
</evidence>
<keyword evidence="5" id="KW-1185">Reference proteome</keyword>
<feature type="signal peptide" evidence="3">
    <location>
        <begin position="1"/>
        <end position="23"/>
    </location>
</feature>
<dbReference type="Proteomes" id="UP001437256">
    <property type="component" value="Unassembled WGS sequence"/>
</dbReference>
<feature type="region of interest" description="Disordered" evidence="1">
    <location>
        <begin position="296"/>
        <end position="322"/>
    </location>
</feature>
<keyword evidence="2" id="KW-1133">Transmembrane helix</keyword>
<feature type="chain" id="PRO_5045516319" evidence="3">
    <location>
        <begin position="24"/>
        <end position="322"/>
    </location>
</feature>
<proteinExistence type="predicted"/>
<evidence type="ECO:0000256" key="3">
    <source>
        <dbReference type="SAM" id="SignalP"/>
    </source>
</evidence>
<evidence type="ECO:0000313" key="5">
    <source>
        <dbReference type="Proteomes" id="UP001437256"/>
    </source>
</evidence>
<accession>A0ABR2ZNC3</accession>
<evidence type="ECO:0000256" key="2">
    <source>
        <dbReference type="SAM" id="Phobius"/>
    </source>
</evidence>